<evidence type="ECO:0000313" key="12">
    <source>
        <dbReference type="Proteomes" id="UP000095768"/>
    </source>
</evidence>
<keyword evidence="3" id="KW-0732">Signal</keyword>
<dbReference type="AlphaFoldDB" id="A0A1D4MJA2"/>
<organism evidence="10 12">
    <name type="scientific">Staphylococcus caeli</name>
    <dbReference type="NCBI Taxonomy" id="2201815"/>
    <lineage>
        <taxon>Bacteria</taxon>
        <taxon>Bacillati</taxon>
        <taxon>Bacillota</taxon>
        <taxon>Bacilli</taxon>
        <taxon>Bacillales</taxon>
        <taxon>Staphylococcaceae</taxon>
        <taxon>Staphylococcus</taxon>
    </lineage>
</organism>
<evidence type="ECO:0000313" key="8">
    <source>
        <dbReference type="EMBL" id="AWM30143.1"/>
    </source>
</evidence>
<evidence type="ECO:0000256" key="6">
    <source>
        <dbReference type="PIRSR" id="PIRSR608256-1"/>
    </source>
</evidence>
<dbReference type="InterPro" id="IPR008256">
    <property type="entry name" value="Peptidase_S1B"/>
</dbReference>
<dbReference type="GO" id="GO:0006508">
    <property type="term" value="P:proteolysis"/>
    <property type="evidence" value="ECO:0007669"/>
    <property type="project" value="UniProtKB-KW"/>
</dbReference>
<evidence type="ECO:0000256" key="1">
    <source>
        <dbReference type="ARBA" id="ARBA00008764"/>
    </source>
</evidence>
<comment type="similarity">
    <text evidence="1 7">Belongs to the peptidase S1B family.</text>
</comment>
<evidence type="ECO:0000313" key="10">
    <source>
        <dbReference type="EMBL" id="SCS98565.1"/>
    </source>
</evidence>
<evidence type="ECO:0000256" key="7">
    <source>
        <dbReference type="RuleBase" id="RU004296"/>
    </source>
</evidence>
<dbReference type="InterPro" id="IPR043504">
    <property type="entry name" value="Peptidase_S1_PA_chymotrypsin"/>
</dbReference>
<accession>A0A1D4MJA2</accession>
<feature type="active site" description="Charge relay system" evidence="6">
    <location>
        <position position="105"/>
    </location>
</feature>
<dbReference type="EMBL" id="MH155596">
    <property type="protein sequence ID" value="AWM30143.1"/>
    <property type="molecule type" value="Genomic_DNA"/>
</dbReference>
<dbReference type="InterPro" id="IPR009003">
    <property type="entry name" value="Peptidase_S1_PA"/>
</dbReference>
<evidence type="ECO:0000313" key="11">
    <source>
        <dbReference type="Proteomes" id="UP000095412"/>
    </source>
</evidence>
<reference evidence="10 12" key="1">
    <citation type="submission" date="2016-09" db="EMBL/GenBank/DDBJ databases">
        <authorList>
            <consortium name="Pathogen Informatics"/>
        </authorList>
    </citation>
    <scope>NUCLEOTIDE SEQUENCE [LARGE SCALE GENOMIC DNA]</scope>
    <source>
        <strain evidence="10 12">82B</strain>
    </source>
</reference>
<dbReference type="EC" id="3.4.21.-" evidence="7"/>
<dbReference type="Pfam" id="PF13365">
    <property type="entry name" value="Trypsin_2"/>
    <property type="match status" value="1"/>
</dbReference>
<gene>
    <name evidence="10" type="primary">splF</name>
    <name evidence="8" type="synonym">splE_1</name>
    <name evidence="10" type="ORF">SAMEA2297795_01518</name>
    <name evidence="9" type="ORF">SAMEA2297796_01139</name>
    <name evidence="8" type="ORF">SCC82B_00003</name>
</gene>
<keyword evidence="5 7" id="KW-0720">Serine protease</keyword>
<feature type="active site" description="Charge relay system" evidence="6">
    <location>
        <position position="147"/>
    </location>
</feature>
<keyword evidence="11" id="KW-1185">Reference proteome</keyword>
<evidence type="ECO:0000256" key="3">
    <source>
        <dbReference type="ARBA" id="ARBA00022729"/>
    </source>
</evidence>
<evidence type="ECO:0000256" key="4">
    <source>
        <dbReference type="ARBA" id="ARBA00022801"/>
    </source>
</evidence>
<keyword evidence="4 7" id="KW-0378">Hydrolase</keyword>
<dbReference type="EMBL" id="FMPG01000005">
    <property type="protein sequence ID" value="SCS98565.1"/>
    <property type="molecule type" value="Genomic_DNA"/>
</dbReference>
<dbReference type="GO" id="GO:0008236">
    <property type="term" value="F:serine-type peptidase activity"/>
    <property type="evidence" value="ECO:0007669"/>
    <property type="project" value="UniProtKB-KW"/>
</dbReference>
<evidence type="ECO:0000256" key="2">
    <source>
        <dbReference type="ARBA" id="ARBA00022670"/>
    </source>
</evidence>
<dbReference type="SUPFAM" id="SSF50494">
    <property type="entry name" value="Trypsin-like serine proteases"/>
    <property type="match status" value="1"/>
</dbReference>
<feature type="active site" description="Charge relay system" evidence="6">
    <location>
        <position position="228"/>
    </location>
</feature>
<dbReference type="Proteomes" id="UP000095412">
    <property type="component" value="Unassembled WGS sequence"/>
</dbReference>
<evidence type="ECO:0000313" key="9">
    <source>
        <dbReference type="EMBL" id="SCS79047.1"/>
    </source>
</evidence>
<evidence type="ECO:0000256" key="5">
    <source>
        <dbReference type="ARBA" id="ARBA00022825"/>
    </source>
</evidence>
<reference evidence="8" key="3">
    <citation type="submission" date="2018-03" db="EMBL/GenBank/DDBJ databases">
        <title>A novel mecC allotype, mecC3, in a new Staphylococcus species, Staphylococcus caeli.</title>
        <authorList>
            <person name="MacFadyen A.C."/>
            <person name="Harrison E.M."/>
            <person name="Morgan F.J.E."/>
            <person name="Parkhill J."/>
            <person name="Holmes M.A."/>
            <person name="Paterson G.K."/>
        </authorList>
    </citation>
    <scope>NUCLEOTIDE SEQUENCE</scope>
    <source>
        <strain evidence="8">82B</strain>
    </source>
</reference>
<reference evidence="9 11" key="2">
    <citation type="submission" date="2016-09" db="EMBL/GenBank/DDBJ databases">
        <authorList>
            <consortium name="Pathogen Informatics"/>
            <person name="Sun Q."/>
            <person name="Inoue M."/>
        </authorList>
    </citation>
    <scope>NUCLEOTIDE SEQUENCE [LARGE SCALE GENOMIC DNA]</scope>
    <source>
        <strain evidence="9 11">82C</strain>
    </source>
</reference>
<protein>
    <recommendedName>
        <fullName evidence="7">Serine protease</fullName>
        <ecNumber evidence="7">3.4.21.-</ecNumber>
    </recommendedName>
</protein>
<dbReference type="Proteomes" id="UP000095768">
    <property type="component" value="Unassembled WGS sequence"/>
</dbReference>
<dbReference type="EMBL" id="FMPI01000006">
    <property type="protein sequence ID" value="SCS79047.1"/>
    <property type="molecule type" value="Genomic_DNA"/>
</dbReference>
<keyword evidence="2 7" id="KW-0645">Protease</keyword>
<name>A0A1D4MJA2_9STAP</name>
<dbReference type="PRINTS" id="PR00839">
    <property type="entry name" value="V8PROTEASE"/>
</dbReference>
<proteinExistence type="inferred from homology"/>
<dbReference type="Gene3D" id="2.40.10.10">
    <property type="entry name" value="Trypsin-like serine proteases"/>
    <property type="match status" value="2"/>
</dbReference>
<sequence length="281" mass="31562">MNNIIKGIICFITVIVLSVVVSGESQAVGNYYYNGLHSPNDSNALKKAKQINNKDVTIQRYNYANKTKYKAVGRIRNNDGWKGYGKDSMGTGFVIDDYTVLTNAHVIDRSNGHSASPKDIVFHMNRDGRKIPYTFHASKIIKVPSSDIAIIHTKEKMSKYTQPLNLASESQIKNLKFKDNLYSLGYPWQFNGTRDDNTLAYRNKLKFLQFSSNKTEIQTKDKFRSGASGSPMINGNYQVYGLRTYGYNLRGSSTDSYAKQEVAGGEALIGYARNYVLSHAK</sequence>
<accession>A0A2U8RMJ7</accession>